<feature type="transmembrane region" description="Helical" evidence="1">
    <location>
        <begin position="89"/>
        <end position="108"/>
    </location>
</feature>
<feature type="transmembrane region" description="Helical" evidence="1">
    <location>
        <begin position="114"/>
        <end position="134"/>
    </location>
</feature>
<evidence type="ECO:0000313" key="3">
    <source>
        <dbReference type="EMBL" id="MBE1509623.1"/>
    </source>
</evidence>
<dbReference type="Pfam" id="PF07786">
    <property type="entry name" value="HGSNAT_cat"/>
    <property type="match status" value="1"/>
</dbReference>
<comment type="caution">
    <text evidence="3">The sequence shown here is derived from an EMBL/GenBank/DDBJ whole genome shotgun (WGS) entry which is preliminary data.</text>
</comment>
<reference evidence="3 4" key="1">
    <citation type="submission" date="2020-10" db="EMBL/GenBank/DDBJ databases">
        <title>Sequencing the genomes of 1000 actinobacteria strains.</title>
        <authorList>
            <person name="Klenk H.-P."/>
        </authorList>
    </citation>
    <scope>NUCLEOTIDE SEQUENCE [LARGE SCALE GENOMIC DNA]</scope>
    <source>
        <strain evidence="3 4">DSM 7307</strain>
    </source>
</reference>
<feature type="transmembrane region" description="Helical" evidence="1">
    <location>
        <begin position="191"/>
        <end position="209"/>
    </location>
</feature>
<feature type="transmembrane region" description="Helical" evidence="1">
    <location>
        <begin position="141"/>
        <end position="163"/>
    </location>
</feature>
<name>A0ABR9J2C3_RHIVS</name>
<evidence type="ECO:0000259" key="2">
    <source>
        <dbReference type="Pfam" id="PF07786"/>
    </source>
</evidence>
<keyword evidence="4" id="KW-1185">Reference proteome</keyword>
<organism evidence="3 4">
    <name type="scientific">Rhizobium viscosum</name>
    <name type="common">Arthrobacter viscosus</name>
    <dbReference type="NCBI Taxonomy" id="1673"/>
    <lineage>
        <taxon>Bacteria</taxon>
        <taxon>Pseudomonadati</taxon>
        <taxon>Pseudomonadota</taxon>
        <taxon>Alphaproteobacteria</taxon>
        <taxon>Hyphomicrobiales</taxon>
        <taxon>Rhizobiaceae</taxon>
        <taxon>Rhizobium/Agrobacterium group</taxon>
        <taxon>Rhizobium</taxon>
    </lineage>
</organism>
<dbReference type="EMBL" id="JADBEC010000003">
    <property type="protein sequence ID" value="MBE1509623.1"/>
    <property type="molecule type" value="Genomic_DNA"/>
</dbReference>
<feature type="transmembrane region" description="Helical" evidence="1">
    <location>
        <begin position="58"/>
        <end position="77"/>
    </location>
</feature>
<dbReference type="RefSeq" id="WP_192733181.1">
    <property type="nucleotide sequence ID" value="NZ_BAAAVL010000008.1"/>
</dbReference>
<keyword evidence="1" id="KW-0812">Transmembrane</keyword>
<keyword evidence="1" id="KW-0472">Membrane</keyword>
<evidence type="ECO:0000313" key="4">
    <source>
        <dbReference type="Proteomes" id="UP000620262"/>
    </source>
</evidence>
<feature type="domain" description="Heparan-alpha-glucosaminide N-acetyltransferase catalytic" evidence="2">
    <location>
        <begin position="16"/>
        <end position="243"/>
    </location>
</feature>
<dbReference type="InterPro" id="IPR012429">
    <property type="entry name" value="HGSNAT_cat"/>
</dbReference>
<accession>A0ABR9J2C3</accession>
<evidence type="ECO:0000256" key="1">
    <source>
        <dbReference type="SAM" id="Phobius"/>
    </source>
</evidence>
<protein>
    <submittedName>
        <fullName evidence="3">Membrane protein</fullName>
    </submittedName>
</protein>
<proteinExistence type="predicted"/>
<sequence length="339" mass="37023">MMVSATEAAVDAKPPRIGLVDTARGAALIAMATYHFSWDLEFMGYLQPGTAETGWLKIYARAIATTFLFIVGVSLVLSSRPDIRWPSFWKRFAMIAGAAVVISAATAYFVPGGWIYFGILHSIAVLSLIGVIFLRLPLPVTLLAALALFVAWIVDAFVMPGVLDSHLFDPKYLAWLGFAAAPDRSNDYVPLFPWAIPFLLGMGLARLAFRTNLPQRLASLGTGKTWLARLGRHSLAFYLIHQPVLIAIAYGLTFIVAPPKPDPAATYLRQCNTSCAVEQGEALCRSFCQCTLDQLQAQQLFTPFQAGEVKADDERIMALASQCSAEIEPAPQSQPEPQQ</sequence>
<feature type="transmembrane region" description="Helical" evidence="1">
    <location>
        <begin position="235"/>
        <end position="257"/>
    </location>
</feature>
<gene>
    <name evidence="3" type="ORF">H4W29_006870</name>
</gene>
<keyword evidence="1" id="KW-1133">Transmembrane helix</keyword>
<dbReference type="Proteomes" id="UP000620262">
    <property type="component" value="Unassembled WGS sequence"/>
</dbReference>